<reference evidence="3" key="1">
    <citation type="submission" date="2019-02" db="EMBL/GenBank/DDBJ databases">
        <authorList>
            <person name="Li S.-H."/>
        </authorList>
    </citation>
    <scope>NUCLEOTIDE SEQUENCE</scope>
    <source>
        <strain evidence="3">IMCC11814</strain>
    </source>
</reference>
<dbReference type="Pfam" id="PF00067">
    <property type="entry name" value="p450"/>
    <property type="match status" value="1"/>
</dbReference>
<accession>A0ABT3T447</accession>
<evidence type="ECO:0000313" key="4">
    <source>
        <dbReference type="Proteomes" id="UP001143304"/>
    </source>
</evidence>
<dbReference type="InterPro" id="IPR017972">
    <property type="entry name" value="Cyt_P450_CS"/>
</dbReference>
<organism evidence="3 4">
    <name type="scientific">Candidatus Marimicrobium litorale</name>
    <dbReference type="NCBI Taxonomy" id="2518991"/>
    <lineage>
        <taxon>Bacteria</taxon>
        <taxon>Pseudomonadati</taxon>
        <taxon>Pseudomonadota</taxon>
        <taxon>Gammaproteobacteria</taxon>
        <taxon>Cellvibrionales</taxon>
        <taxon>Halieaceae</taxon>
        <taxon>Marimicrobium</taxon>
    </lineage>
</organism>
<evidence type="ECO:0000313" key="3">
    <source>
        <dbReference type="EMBL" id="MCX2977034.1"/>
    </source>
</evidence>
<comment type="caution">
    <text evidence="3">The sequence shown here is derived from an EMBL/GenBank/DDBJ whole genome shotgun (WGS) entry which is preliminary data.</text>
</comment>
<dbReference type="InterPro" id="IPR036396">
    <property type="entry name" value="Cyt_P450_sf"/>
</dbReference>
<keyword evidence="2" id="KW-0408">Iron</keyword>
<dbReference type="Proteomes" id="UP001143304">
    <property type="component" value="Unassembled WGS sequence"/>
</dbReference>
<dbReference type="InterPro" id="IPR001128">
    <property type="entry name" value="Cyt_P450"/>
</dbReference>
<evidence type="ECO:0000256" key="1">
    <source>
        <dbReference type="ARBA" id="ARBA00010617"/>
    </source>
</evidence>
<gene>
    <name evidence="3" type="ORF">EYC82_06670</name>
</gene>
<keyword evidence="2" id="KW-0503">Monooxygenase</keyword>
<keyword evidence="2" id="KW-0479">Metal-binding</keyword>
<dbReference type="PROSITE" id="PS00086">
    <property type="entry name" value="CYTOCHROME_P450"/>
    <property type="match status" value="1"/>
</dbReference>
<protein>
    <submittedName>
        <fullName evidence="3">Cytochrome P450</fullName>
    </submittedName>
</protein>
<keyword evidence="4" id="KW-1185">Reference proteome</keyword>
<dbReference type="RefSeq" id="WP_279248762.1">
    <property type="nucleotide sequence ID" value="NZ_SHNO01000001.1"/>
</dbReference>
<dbReference type="EMBL" id="SHNO01000001">
    <property type="protein sequence ID" value="MCX2977034.1"/>
    <property type="molecule type" value="Genomic_DNA"/>
</dbReference>
<keyword evidence="2" id="KW-0349">Heme</keyword>
<name>A0ABT3T447_9GAMM</name>
<keyword evidence="2" id="KW-0560">Oxidoreductase</keyword>
<evidence type="ECO:0000256" key="2">
    <source>
        <dbReference type="RuleBase" id="RU000461"/>
    </source>
</evidence>
<dbReference type="InterPro" id="IPR002397">
    <property type="entry name" value="Cyt_P450_B"/>
</dbReference>
<comment type="similarity">
    <text evidence="1 2">Belongs to the cytochrome P450 family.</text>
</comment>
<dbReference type="SUPFAM" id="SSF48264">
    <property type="entry name" value="Cytochrome P450"/>
    <property type="match status" value="1"/>
</dbReference>
<proteinExistence type="inferred from homology"/>
<dbReference type="PRINTS" id="PR00359">
    <property type="entry name" value="BP450"/>
</dbReference>
<dbReference type="PANTHER" id="PTHR46696:SF4">
    <property type="entry name" value="BIOTIN BIOSYNTHESIS CYTOCHROME P450"/>
    <property type="match status" value="1"/>
</dbReference>
<sequence length="406" mass="43636">MCALFDPGVIEDPYPFYRELLESAPVYQVPGTEVYLVSSWQLIHEVLRNQKDYSANLTGILITDAAGLPSLFDLSQFGGTVDAIANADEPFHAVHRKLVLPTLNARSVSAMEDEVKVWVRAAVSRLVSGGGGDCVAVLANPIPVKVMARLMGLPVDDVDLLLGWAFSGGDILAGTTTLEGMLELAASTGEMRSYLQSHFELGLSRDPASATGSIIDELAKGVRAEQISEEEAVAIMIVLVGAAGESTSSLVGSAIRLLAQDTVMQAELRMNSSLIEPYVEEVVRLESPFKGHYRVVLNETYLGGVNLPAGARVFLQWAAANRDPSVFSRPDTLDPARSDGGEHIGFGHGIHFCVGARLARMEAKVILEELLASTEEFSLSEAGPVKHVPSIFVRRLECLHLAVTPS</sequence>
<dbReference type="Gene3D" id="1.10.630.10">
    <property type="entry name" value="Cytochrome P450"/>
    <property type="match status" value="1"/>
</dbReference>
<dbReference type="PANTHER" id="PTHR46696">
    <property type="entry name" value="P450, PUTATIVE (EUROFUNG)-RELATED"/>
    <property type="match status" value="1"/>
</dbReference>